<accession>A0ABQ3D7B9</accession>
<name>A0ABQ3D7B9_9ACTN</name>
<organism evidence="2 3">
    <name type="scientific">Streptomyces canarius</name>
    <dbReference type="NCBI Taxonomy" id="285453"/>
    <lineage>
        <taxon>Bacteria</taxon>
        <taxon>Bacillati</taxon>
        <taxon>Actinomycetota</taxon>
        <taxon>Actinomycetes</taxon>
        <taxon>Kitasatosporales</taxon>
        <taxon>Streptomycetaceae</taxon>
        <taxon>Streptomyces</taxon>
    </lineage>
</organism>
<evidence type="ECO:0008006" key="4">
    <source>
        <dbReference type="Google" id="ProtNLM"/>
    </source>
</evidence>
<evidence type="ECO:0000313" key="2">
    <source>
        <dbReference type="EMBL" id="GHA54392.1"/>
    </source>
</evidence>
<comment type="caution">
    <text evidence="2">The sequence shown here is derived from an EMBL/GenBank/DDBJ whole genome shotgun (WGS) entry which is preliminary data.</text>
</comment>
<protein>
    <recommendedName>
        <fullName evidence="4">Secreted protein</fullName>
    </recommendedName>
</protein>
<dbReference type="EMBL" id="BMVN01000034">
    <property type="protein sequence ID" value="GHA54392.1"/>
    <property type="molecule type" value="Genomic_DNA"/>
</dbReference>
<sequence length="70" mass="7100">MGGALLFAFASPAVQHPGTLAGATGGPSGTPAHPPVRRLRPKPPYHGADVFGPVGRTPVRHLLTPCGAVR</sequence>
<evidence type="ECO:0000313" key="3">
    <source>
        <dbReference type="Proteomes" id="UP000653644"/>
    </source>
</evidence>
<keyword evidence="3" id="KW-1185">Reference proteome</keyword>
<evidence type="ECO:0000256" key="1">
    <source>
        <dbReference type="SAM" id="MobiDB-lite"/>
    </source>
</evidence>
<feature type="region of interest" description="Disordered" evidence="1">
    <location>
        <begin position="17"/>
        <end position="56"/>
    </location>
</feature>
<proteinExistence type="predicted"/>
<reference evidence="3" key="1">
    <citation type="journal article" date="2019" name="Int. J. Syst. Evol. Microbiol.">
        <title>The Global Catalogue of Microorganisms (GCM) 10K type strain sequencing project: providing services to taxonomists for standard genome sequencing and annotation.</title>
        <authorList>
            <consortium name="The Broad Institute Genomics Platform"/>
            <consortium name="The Broad Institute Genome Sequencing Center for Infectious Disease"/>
            <person name="Wu L."/>
            <person name="Ma J."/>
        </authorList>
    </citation>
    <scope>NUCLEOTIDE SEQUENCE [LARGE SCALE GENOMIC DNA]</scope>
    <source>
        <strain evidence="3">JCM 4733</strain>
    </source>
</reference>
<dbReference type="Proteomes" id="UP000653644">
    <property type="component" value="Unassembled WGS sequence"/>
</dbReference>
<gene>
    <name evidence="2" type="ORF">GCM10010345_68780</name>
</gene>